<organism evidence="2 3">
    <name type="scientific">Suttonella ornithocola</name>
    <dbReference type="NCBI Taxonomy" id="279832"/>
    <lineage>
        <taxon>Bacteria</taxon>
        <taxon>Pseudomonadati</taxon>
        <taxon>Pseudomonadota</taxon>
        <taxon>Gammaproteobacteria</taxon>
        <taxon>Cardiobacteriales</taxon>
        <taxon>Cardiobacteriaceae</taxon>
        <taxon>Suttonella</taxon>
    </lineage>
</organism>
<gene>
    <name evidence="2" type="ORF">NCTC13337_01128</name>
</gene>
<dbReference type="EMBL" id="UHIC01000001">
    <property type="protein sequence ID" value="SUO95153.1"/>
    <property type="molecule type" value="Genomic_DNA"/>
</dbReference>
<feature type="domain" description="Transposase Synechocystis PCC 6803" evidence="1">
    <location>
        <begin position="1"/>
        <end position="112"/>
    </location>
</feature>
<evidence type="ECO:0000259" key="1">
    <source>
        <dbReference type="Pfam" id="PF01710"/>
    </source>
</evidence>
<keyword evidence="3" id="KW-1185">Reference proteome</keyword>
<dbReference type="InterPro" id="IPR036388">
    <property type="entry name" value="WH-like_DNA-bd_sf"/>
</dbReference>
<dbReference type="Proteomes" id="UP000254601">
    <property type="component" value="Unassembled WGS sequence"/>
</dbReference>
<dbReference type="SUPFAM" id="SSF46689">
    <property type="entry name" value="Homeodomain-like"/>
    <property type="match status" value="1"/>
</dbReference>
<evidence type="ECO:0000313" key="2">
    <source>
        <dbReference type="EMBL" id="SUO95153.1"/>
    </source>
</evidence>
<name>A0A380MTB1_9GAMM</name>
<dbReference type="InterPro" id="IPR002622">
    <property type="entry name" value="Transposase_14"/>
</dbReference>
<protein>
    <submittedName>
        <fullName evidence="2">Transposase and inactivated derivatives</fullName>
    </submittedName>
</protein>
<dbReference type="RefSeq" id="WP_072577658.1">
    <property type="nucleotide sequence ID" value="NZ_LWHB01000309.1"/>
</dbReference>
<dbReference type="AlphaFoldDB" id="A0A380MTB1"/>
<evidence type="ECO:0000313" key="3">
    <source>
        <dbReference type="Proteomes" id="UP000254601"/>
    </source>
</evidence>
<dbReference type="InterPro" id="IPR009057">
    <property type="entry name" value="Homeodomain-like_sf"/>
</dbReference>
<proteinExistence type="predicted"/>
<dbReference type="Pfam" id="PF01710">
    <property type="entry name" value="HTH_Tnp_IS630"/>
    <property type="match status" value="1"/>
</dbReference>
<dbReference type="Gene3D" id="1.10.10.10">
    <property type="entry name" value="Winged helix-like DNA-binding domain superfamily/Winged helix DNA-binding domain"/>
    <property type="match status" value="1"/>
</dbReference>
<reference evidence="2 3" key="1">
    <citation type="submission" date="2018-06" db="EMBL/GenBank/DDBJ databases">
        <authorList>
            <consortium name="Pathogen Informatics"/>
            <person name="Doyle S."/>
        </authorList>
    </citation>
    <scope>NUCLEOTIDE SEQUENCE [LARGE SCALE GENOMIC DNA]</scope>
    <source>
        <strain evidence="2 3">NCTC13337</strain>
    </source>
</reference>
<accession>A0A380MTB1</accession>
<sequence length="132" mass="15836">MTYCSQFRQKILNDIANGETWRAVAKRYKISKFTVYSWIKNPHPKGFTERKPSKIDDEALLKDIEQYPDNYQWESARRFNYSQSAICYALKRLKITHKKRLTNIQKPTQSKESTFKNKYSQITYNPIYPKQI</sequence>